<name>A0AAJ6JXM8_CARRU</name>
<dbReference type="AlphaFoldDB" id="A0AAJ6JXM8"/>
<accession>A0AAJ6JXM8</accession>
<keyword evidence="4" id="KW-0812">Transmembrane</keyword>
<protein>
    <recommendedName>
        <fullName evidence="2">homoserine dehydrogenase</fullName>
        <ecNumber evidence="2">1.1.1.3</ecNumber>
    </recommendedName>
</protein>
<dbReference type="SUPFAM" id="SSF55347">
    <property type="entry name" value="Glyceraldehyde-3-phosphate dehydrogenase-like, C-terminal domain"/>
    <property type="match status" value="1"/>
</dbReference>
<feature type="domain" description="Homoserine dehydrogenase catalytic" evidence="5">
    <location>
        <begin position="116"/>
        <end position="284"/>
    </location>
</feature>
<dbReference type="GO" id="GO:0009088">
    <property type="term" value="P:threonine biosynthetic process"/>
    <property type="evidence" value="ECO:0007669"/>
    <property type="project" value="TreeGrafter"/>
</dbReference>
<evidence type="ECO:0000256" key="4">
    <source>
        <dbReference type="SAM" id="Phobius"/>
    </source>
</evidence>
<dbReference type="InterPro" id="IPR036291">
    <property type="entry name" value="NAD(P)-bd_dom_sf"/>
</dbReference>
<feature type="transmembrane region" description="Helical" evidence="4">
    <location>
        <begin position="221"/>
        <end position="241"/>
    </location>
</feature>
<evidence type="ECO:0000259" key="5">
    <source>
        <dbReference type="Pfam" id="PF00742"/>
    </source>
</evidence>
<gene>
    <name evidence="6" type="ORF">MEJ65_00815</name>
</gene>
<sequence>MNFSLFGLGNVGSNFYNNFKDKNKIITFSKNNKFNCLLKNNNIDYKKLFKKKHLFIELIGNIHITIEIVLNSIKNNNNFISANKDLISKYVFFLNFLFKRNNIKVYYEASVCGVLPIINLLDNFYFKDKIFYFFGVLNGTCNYILSNIKKLNFLKLINLSIKKGMAEKNYSNDIFGIDTLYKTSIIISKINNYNIFYYNIYLESIFNLNNYIRRIFYCKKFISYFYNLNNYIFLNISLFLLKNSLIKNINNSYNFILLNSFNSQKTFLSAVGAGGLPTSYSVITNFHQSFEKKFFLNKNCIKKKIIISKNLFCINYLLKLNFNYNVFFILYNLKIKFLKLYYSRNILIKLKKTYYKKILFFLFFFKNKKFSINKII</sequence>
<evidence type="ECO:0000256" key="2">
    <source>
        <dbReference type="ARBA" id="ARBA00013213"/>
    </source>
</evidence>
<reference evidence="6" key="1">
    <citation type="submission" date="2022-02" db="EMBL/GenBank/DDBJ databases">
        <title>Long-read sequencing of the primary endosymbionts of Cacopsylla melanoneura.</title>
        <authorList>
            <person name="Dittmer J."/>
            <person name="Corretto E."/>
            <person name="Stauffer C."/>
            <person name="Schuler H."/>
        </authorList>
    </citation>
    <scope>NUCLEOTIDE SEQUENCE</scope>
    <source>
        <strain evidence="6">Cmel4</strain>
    </source>
</reference>
<dbReference type="Proteomes" id="UP001237869">
    <property type="component" value="Chromosome"/>
</dbReference>
<dbReference type="GO" id="GO:0004412">
    <property type="term" value="F:homoserine dehydrogenase activity"/>
    <property type="evidence" value="ECO:0007669"/>
    <property type="project" value="UniProtKB-EC"/>
</dbReference>
<evidence type="ECO:0000256" key="3">
    <source>
        <dbReference type="ARBA" id="ARBA00023002"/>
    </source>
</evidence>
<keyword evidence="3" id="KW-0560">Oxidoreductase</keyword>
<dbReference type="EMBL" id="CP092148">
    <property type="protein sequence ID" value="WGS67192.1"/>
    <property type="molecule type" value="Genomic_DNA"/>
</dbReference>
<organism evidence="6 7">
    <name type="scientific">Carsonella ruddii</name>
    <dbReference type="NCBI Taxonomy" id="114186"/>
    <lineage>
        <taxon>Bacteria</taxon>
        <taxon>Pseudomonadati</taxon>
        <taxon>Pseudomonadota</taxon>
        <taxon>Gammaproteobacteria</taxon>
        <taxon>Oceanospirillales</taxon>
        <taxon>Halomonadaceae</taxon>
        <taxon>Zymobacter group</taxon>
        <taxon>Candidatus Carsonella</taxon>
    </lineage>
</organism>
<dbReference type="EC" id="1.1.1.3" evidence="2"/>
<comment type="similarity">
    <text evidence="1">Belongs to the homoserine dehydrogenase family.</text>
</comment>
<evidence type="ECO:0000313" key="6">
    <source>
        <dbReference type="EMBL" id="WGS67192.1"/>
    </source>
</evidence>
<dbReference type="RefSeq" id="WP_280956212.1">
    <property type="nucleotide sequence ID" value="NZ_CP092148.1"/>
</dbReference>
<keyword evidence="4" id="KW-1133">Transmembrane helix</keyword>
<keyword evidence="4" id="KW-0472">Membrane</keyword>
<dbReference type="PANTHER" id="PTHR43331:SF1">
    <property type="entry name" value="HOMOSERINE DEHYDROGENASE"/>
    <property type="match status" value="1"/>
</dbReference>
<dbReference type="SUPFAM" id="SSF51735">
    <property type="entry name" value="NAD(P)-binding Rossmann-fold domains"/>
    <property type="match status" value="1"/>
</dbReference>
<evidence type="ECO:0000313" key="7">
    <source>
        <dbReference type="Proteomes" id="UP001237869"/>
    </source>
</evidence>
<proteinExistence type="inferred from homology"/>
<dbReference type="Pfam" id="PF00742">
    <property type="entry name" value="Homoserine_dh"/>
    <property type="match status" value="1"/>
</dbReference>
<dbReference type="InterPro" id="IPR001342">
    <property type="entry name" value="HDH_cat"/>
</dbReference>
<dbReference type="Gene3D" id="3.40.50.720">
    <property type="entry name" value="NAD(P)-binding Rossmann-like Domain"/>
    <property type="match status" value="1"/>
</dbReference>
<dbReference type="Gene3D" id="3.30.360.10">
    <property type="entry name" value="Dihydrodipicolinate Reductase, domain 2"/>
    <property type="match status" value="1"/>
</dbReference>
<evidence type="ECO:0000256" key="1">
    <source>
        <dbReference type="ARBA" id="ARBA00006753"/>
    </source>
</evidence>
<dbReference type="PANTHER" id="PTHR43331">
    <property type="entry name" value="HOMOSERINE DEHYDROGENASE"/>
    <property type="match status" value="1"/>
</dbReference>